<feature type="signal peptide" evidence="1">
    <location>
        <begin position="1"/>
        <end position="15"/>
    </location>
</feature>
<name>A0A0K0DLA5_ANGCA</name>
<protein>
    <submittedName>
        <fullName evidence="3">Astacin domain-containing protein</fullName>
    </submittedName>
</protein>
<dbReference type="AlphaFoldDB" id="A0A0K0DLA5"/>
<evidence type="ECO:0000313" key="3">
    <source>
        <dbReference type="WBParaSite" id="ACAC_0001236301-mRNA-1"/>
    </source>
</evidence>
<dbReference type="WBParaSite" id="ACAC_0001236301-mRNA-1">
    <property type="protein sequence ID" value="ACAC_0001236301-mRNA-1"/>
    <property type="gene ID" value="ACAC_0001236301"/>
</dbReference>
<feature type="chain" id="PRO_5013198356" evidence="1">
    <location>
        <begin position="16"/>
        <end position="222"/>
    </location>
</feature>
<proteinExistence type="predicted"/>
<dbReference type="Gene3D" id="3.40.390.10">
    <property type="entry name" value="Collagenase (Catalytic Domain)"/>
    <property type="match status" value="1"/>
</dbReference>
<organism evidence="2 3">
    <name type="scientific">Angiostrongylus cantonensis</name>
    <name type="common">Rat lungworm</name>
    <dbReference type="NCBI Taxonomy" id="6313"/>
    <lineage>
        <taxon>Eukaryota</taxon>
        <taxon>Metazoa</taxon>
        <taxon>Ecdysozoa</taxon>
        <taxon>Nematoda</taxon>
        <taxon>Chromadorea</taxon>
        <taxon>Rhabditida</taxon>
        <taxon>Rhabditina</taxon>
        <taxon>Rhabditomorpha</taxon>
        <taxon>Strongyloidea</taxon>
        <taxon>Metastrongylidae</taxon>
        <taxon>Angiostrongylus</taxon>
    </lineage>
</organism>
<dbReference type="InterPro" id="IPR024079">
    <property type="entry name" value="MetalloPept_cat_dom_sf"/>
</dbReference>
<evidence type="ECO:0000313" key="2">
    <source>
        <dbReference type="Proteomes" id="UP000035642"/>
    </source>
</evidence>
<reference evidence="3" key="2">
    <citation type="submission" date="2016-04" db="UniProtKB">
        <authorList>
            <consortium name="WormBaseParasite"/>
        </authorList>
    </citation>
    <scope>IDENTIFICATION</scope>
</reference>
<dbReference type="GO" id="GO:0008237">
    <property type="term" value="F:metallopeptidase activity"/>
    <property type="evidence" value="ECO:0007669"/>
    <property type="project" value="InterPro"/>
</dbReference>
<reference evidence="2" key="1">
    <citation type="submission" date="2012-09" db="EMBL/GenBank/DDBJ databases">
        <authorList>
            <person name="Martin A.A."/>
        </authorList>
    </citation>
    <scope>NUCLEOTIDE SEQUENCE</scope>
</reference>
<dbReference type="Proteomes" id="UP000035642">
    <property type="component" value="Unassembled WGS sequence"/>
</dbReference>
<accession>A0A0K0DLA5</accession>
<sequence length="222" mass="25331">MRVLLLAYFVALASSEKSFEEKLKEGNQLLKNEPNAGDTMEFLAKLHTMEDEIKDEYTASTKPNADVLKAMKNYADIKKAHIRPMGDTIEEVNKKSRVDTALFQGDIILTKQQAEEIMEDINHKEGNRRKRQAYVDEKYPGTIWSNGVTFTFWNASAAARKVFKKAVSLWAWETCINFGESFADMDNKRGPSTRIIGSDEDEDVETLVENKYLYQPRVSSSN</sequence>
<evidence type="ECO:0000256" key="1">
    <source>
        <dbReference type="SAM" id="SignalP"/>
    </source>
</evidence>
<keyword evidence="2" id="KW-1185">Reference proteome</keyword>
<keyword evidence="1" id="KW-0732">Signal</keyword>